<name>A0A2W4BSJ4_9ENTE</name>
<dbReference type="EMBL" id="PIEU01000025">
    <property type="protein sequence ID" value="PZL76702.1"/>
    <property type="molecule type" value="Genomic_DNA"/>
</dbReference>
<dbReference type="AlphaFoldDB" id="A0A2W4BSJ4"/>
<evidence type="ECO:0000313" key="3">
    <source>
        <dbReference type="Proteomes" id="UP000249828"/>
    </source>
</evidence>
<dbReference type="InterPro" id="IPR056798">
    <property type="entry name" value="ADH_Fe_C"/>
</dbReference>
<comment type="caution">
    <text evidence="2">The sequence shown here is derived from an EMBL/GenBank/DDBJ whole genome shotgun (WGS) entry which is preliminary data.</text>
</comment>
<feature type="domain" description="Fe-containing alcohol dehydrogenase-like C-terminal" evidence="1">
    <location>
        <begin position="1"/>
        <end position="45"/>
    </location>
</feature>
<sequence>MAGMAFNLTSLGLNHGLAHATGAKLHVSHGRLNVLLLSEVIQYNTG</sequence>
<keyword evidence="3" id="KW-1185">Reference proteome</keyword>
<dbReference type="InterPro" id="IPR039697">
    <property type="entry name" value="Alcohol_dehydrogenase_Fe"/>
</dbReference>
<dbReference type="GO" id="GO:0004022">
    <property type="term" value="F:alcohol dehydrogenase (NAD+) activity"/>
    <property type="evidence" value="ECO:0007669"/>
    <property type="project" value="TreeGrafter"/>
</dbReference>
<evidence type="ECO:0000313" key="2">
    <source>
        <dbReference type="EMBL" id="PZL76702.1"/>
    </source>
</evidence>
<dbReference type="PANTHER" id="PTHR11496:SF83">
    <property type="entry name" value="HYDROXYACID-OXOACID TRANSHYDROGENASE, MITOCHONDRIAL"/>
    <property type="match status" value="1"/>
</dbReference>
<accession>A0A2W4BSJ4</accession>
<dbReference type="Proteomes" id="UP000249828">
    <property type="component" value="Unassembled WGS sequence"/>
</dbReference>
<organism evidence="2 3">
    <name type="scientific">Enterococcus plantarum</name>
    <dbReference type="NCBI Taxonomy" id="1077675"/>
    <lineage>
        <taxon>Bacteria</taxon>
        <taxon>Bacillati</taxon>
        <taxon>Bacillota</taxon>
        <taxon>Bacilli</taxon>
        <taxon>Lactobacillales</taxon>
        <taxon>Enterococcaceae</taxon>
        <taxon>Enterococcus</taxon>
    </lineage>
</organism>
<reference evidence="2 3" key="1">
    <citation type="submission" date="2017-11" db="EMBL/GenBank/DDBJ databases">
        <title>Draft genome sequence of Enterococcus plantarum TRW2 strain isolated from lettuce.</title>
        <authorList>
            <person name="Kim E.B."/>
            <person name="Marco M.L."/>
            <person name="Williams T.R."/>
            <person name="You I.H."/>
        </authorList>
    </citation>
    <scope>NUCLEOTIDE SEQUENCE [LARGE SCALE GENOMIC DNA]</scope>
    <source>
        <strain evidence="2 3">TRW2</strain>
    </source>
</reference>
<protein>
    <recommendedName>
        <fullName evidence="1">Fe-containing alcohol dehydrogenase-like C-terminal domain-containing protein</fullName>
    </recommendedName>
</protein>
<dbReference type="PANTHER" id="PTHR11496">
    <property type="entry name" value="ALCOHOL DEHYDROGENASE"/>
    <property type="match status" value="1"/>
</dbReference>
<gene>
    <name evidence="2" type="ORF">CI088_02310</name>
</gene>
<evidence type="ECO:0000259" key="1">
    <source>
        <dbReference type="Pfam" id="PF25137"/>
    </source>
</evidence>
<dbReference type="Gene3D" id="1.20.1090.10">
    <property type="entry name" value="Dehydroquinate synthase-like - alpha domain"/>
    <property type="match status" value="1"/>
</dbReference>
<dbReference type="Pfam" id="PF25137">
    <property type="entry name" value="ADH_Fe_C"/>
    <property type="match status" value="1"/>
</dbReference>
<proteinExistence type="predicted"/>
<dbReference type="SUPFAM" id="SSF56796">
    <property type="entry name" value="Dehydroquinate synthase-like"/>
    <property type="match status" value="1"/>
</dbReference>